<dbReference type="GO" id="GO:0006650">
    <property type="term" value="P:glycerophospholipid metabolic process"/>
    <property type="evidence" value="ECO:0007669"/>
    <property type="project" value="UniProtKB-UniPathway"/>
</dbReference>
<evidence type="ECO:0000259" key="10">
    <source>
        <dbReference type="Pfam" id="PF07479"/>
    </source>
</evidence>
<evidence type="ECO:0000256" key="8">
    <source>
        <dbReference type="RuleBase" id="RU000439"/>
    </source>
</evidence>
<dbReference type="Gene3D" id="3.40.50.720">
    <property type="entry name" value="NAD(P)-binding Rossmann-like Domain"/>
    <property type="match status" value="1"/>
</dbReference>
<evidence type="ECO:0000313" key="12">
    <source>
        <dbReference type="Proteomes" id="UP000019593"/>
    </source>
</evidence>
<keyword evidence="2" id="KW-0444">Lipid biosynthesis</keyword>
<dbReference type="KEGG" id="red:roselon_01377"/>
<evidence type="ECO:0000313" key="11">
    <source>
        <dbReference type="EMBL" id="AHM03764.1"/>
    </source>
</evidence>
<keyword evidence="7" id="KW-0520">NAD</keyword>
<proteinExistence type="inferred from homology"/>
<dbReference type="GO" id="GO:0051287">
    <property type="term" value="F:NAD binding"/>
    <property type="evidence" value="ECO:0007669"/>
    <property type="project" value="InterPro"/>
</dbReference>
<dbReference type="EC" id="1.1.1.94" evidence="8"/>
<dbReference type="Pfam" id="PF01210">
    <property type="entry name" value="NAD_Gly3P_dh_N"/>
    <property type="match status" value="1"/>
</dbReference>
<evidence type="ECO:0000256" key="3">
    <source>
        <dbReference type="ARBA" id="ARBA00023002"/>
    </source>
</evidence>
<evidence type="ECO:0000256" key="1">
    <source>
        <dbReference type="ARBA" id="ARBA00011009"/>
    </source>
</evidence>
<dbReference type="STRING" id="1294273.roselon_01377"/>
<gene>
    <name evidence="11" type="ORF">roselon_01377</name>
</gene>
<dbReference type="Pfam" id="PF07479">
    <property type="entry name" value="NAD_Gly3P_dh_C"/>
    <property type="match status" value="1"/>
</dbReference>
<keyword evidence="12" id="KW-1185">Reference proteome</keyword>
<dbReference type="GO" id="GO:0046168">
    <property type="term" value="P:glycerol-3-phosphate catabolic process"/>
    <property type="evidence" value="ECO:0007669"/>
    <property type="project" value="InterPro"/>
</dbReference>
<dbReference type="UniPathway" id="UPA00940"/>
<evidence type="ECO:0000259" key="9">
    <source>
        <dbReference type="Pfam" id="PF01210"/>
    </source>
</evidence>
<dbReference type="SUPFAM" id="SSF48179">
    <property type="entry name" value="6-phosphogluconate dehydrogenase C-terminal domain-like"/>
    <property type="match status" value="1"/>
</dbReference>
<dbReference type="SUPFAM" id="SSF51735">
    <property type="entry name" value="NAD(P)-binding Rossmann-fold domains"/>
    <property type="match status" value="1"/>
</dbReference>
<dbReference type="GO" id="GO:0005829">
    <property type="term" value="C:cytosol"/>
    <property type="evidence" value="ECO:0007669"/>
    <property type="project" value="TreeGrafter"/>
</dbReference>
<dbReference type="GO" id="GO:0005975">
    <property type="term" value="P:carbohydrate metabolic process"/>
    <property type="evidence" value="ECO:0007669"/>
    <property type="project" value="InterPro"/>
</dbReference>
<dbReference type="AlphaFoldDB" id="W8RRF6"/>
<dbReference type="GO" id="GO:0008654">
    <property type="term" value="P:phospholipid biosynthetic process"/>
    <property type="evidence" value="ECO:0007669"/>
    <property type="project" value="UniProtKB-KW"/>
</dbReference>
<keyword evidence="6" id="KW-1208">Phospholipid metabolism</keyword>
<dbReference type="HOGENOM" id="CLU_033449_0_2_5"/>
<dbReference type="NCBIfam" id="NF000942">
    <property type="entry name" value="PRK00094.1-4"/>
    <property type="match status" value="1"/>
</dbReference>
<dbReference type="PANTHER" id="PTHR11728">
    <property type="entry name" value="GLYCEROL-3-PHOSPHATE DEHYDROGENASE"/>
    <property type="match status" value="1"/>
</dbReference>
<organism evidence="11 12">
    <name type="scientific">Roseicyclus elongatus DSM 19469</name>
    <dbReference type="NCBI Taxonomy" id="1294273"/>
    <lineage>
        <taxon>Bacteria</taxon>
        <taxon>Pseudomonadati</taxon>
        <taxon>Pseudomonadota</taxon>
        <taxon>Alphaproteobacteria</taxon>
        <taxon>Rhodobacterales</taxon>
        <taxon>Roseobacteraceae</taxon>
        <taxon>Roseicyclus</taxon>
    </lineage>
</organism>
<dbReference type="InterPro" id="IPR006109">
    <property type="entry name" value="G3P_DH_NAD-dep_C"/>
</dbReference>
<keyword evidence="3 7" id="KW-0560">Oxidoreductase</keyword>
<dbReference type="InterPro" id="IPR006168">
    <property type="entry name" value="G3P_DH_NAD-dep"/>
</dbReference>
<evidence type="ECO:0000256" key="6">
    <source>
        <dbReference type="ARBA" id="ARBA00023264"/>
    </source>
</evidence>
<protein>
    <recommendedName>
        <fullName evidence="8">Glycerol-3-phosphate dehydrogenase</fullName>
        <ecNumber evidence="8">1.1.1.94</ecNumber>
    </recommendedName>
</protein>
<dbReference type="PANTHER" id="PTHR11728:SF1">
    <property type="entry name" value="GLYCEROL-3-PHOSPHATE DEHYDROGENASE [NAD(+)] 2, CHLOROPLASTIC"/>
    <property type="match status" value="1"/>
</dbReference>
<dbReference type="InterPro" id="IPR008927">
    <property type="entry name" value="6-PGluconate_DH-like_C_sf"/>
</dbReference>
<dbReference type="GO" id="GO:0141153">
    <property type="term" value="F:glycerol-3-phosphate dehydrogenase (NADP+) activity"/>
    <property type="evidence" value="ECO:0007669"/>
    <property type="project" value="RHEA"/>
</dbReference>
<dbReference type="Proteomes" id="UP000019593">
    <property type="component" value="Chromosome"/>
</dbReference>
<dbReference type="eggNOG" id="COG0240">
    <property type="taxonomic scope" value="Bacteria"/>
</dbReference>
<dbReference type="PROSITE" id="PS00957">
    <property type="entry name" value="NAD_G3PDH"/>
    <property type="match status" value="1"/>
</dbReference>
<dbReference type="PRINTS" id="PR00077">
    <property type="entry name" value="GPDHDRGNASE"/>
</dbReference>
<dbReference type="InterPro" id="IPR036291">
    <property type="entry name" value="NAD(P)-bd_dom_sf"/>
</dbReference>
<feature type="domain" description="Glycerol-3-phosphate dehydrogenase NAD-dependent C-terminal" evidence="10">
    <location>
        <begin position="120"/>
        <end position="252"/>
    </location>
</feature>
<evidence type="ECO:0000256" key="7">
    <source>
        <dbReference type="RuleBase" id="RU000437"/>
    </source>
</evidence>
<accession>W8RRF6</accession>
<dbReference type="EMBL" id="CP004372">
    <property type="protein sequence ID" value="AHM03764.1"/>
    <property type="molecule type" value="Genomic_DNA"/>
</dbReference>
<evidence type="ECO:0000256" key="5">
    <source>
        <dbReference type="ARBA" id="ARBA00023209"/>
    </source>
</evidence>
<dbReference type="InterPro" id="IPR013328">
    <property type="entry name" value="6PGD_dom2"/>
</dbReference>
<reference evidence="11 12" key="1">
    <citation type="submission" date="2013-03" db="EMBL/GenBank/DDBJ databases">
        <authorList>
            <person name="Fiebig A."/>
            <person name="Goeker M."/>
            <person name="Klenk H.-P.P."/>
        </authorList>
    </citation>
    <scope>NUCLEOTIDE SEQUENCE [LARGE SCALE GENOMIC DNA]</scope>
    <source>
        <strain evidence="12">DSM 19469</strain>
    </source>
</reference>
<dbReference type="Gene3D" id="1.10.1040.10">
    <property type="entry name" value="N-(1-d-carboxylethyl)-l-norvaline Dehydrogenase, domain 2"/>
    <property type="match status" value="1"/>
</dbReference>
<keyword evidence="5" id="KW-0594">Phospholipid biosynthesis</keyword>
<sequence>MRFPDGVRVTDDPATEAPIALLAVPTQSLGAFLRDTRPTARYLVSCAKGIDRATGRFPTALIADAAPGAVPAQLTGPSFAVDIAAGLPTALTIACADDAVGETLQHALSTPALRLYRSTDVVGAELGGALKNVIAIAAGAVIGAGLGDSARAALIARGFAEMARVARAAGAREETLTGLSGLGDLILTCGSEKSRNFRFGVALAHGETLPEDVTVEGLHTARQIAADATLETPLADAVAALADGRVDLATVLETLLSRPLKPE</sequence>
<dbReference type="PATRIC" id="fig|1294273.3.peg.1353"/>
<dbReference type="NCBIfam" id="NF000940">
    <property type="entry name" value="PRK00094.1-2"/>
    <property type="match status" value="1"/>
</dbReference>
<comment type="similarity">
    <text evidence="1 7">Belongs to the NAD-dependent glycerol-3-phosphate dehydrogenase family.</text>
</comment>
<evidence type="ECO:0000256" key="4">
    <source>
        <dbReference type="ARBA" id="ARBA00023098"/>
    </source>
</evidence>
<comment type="catalytic activity">
    <reaction evidence="8">
        <text>sn-glycerol 3-phosphate + NADP(+) = dihydroxyacetone phosphate + NADPH + H(+)</text>
        <dbReference type="Rhea" id="RHEA:11096"/>
        <dbReference type="ChEBI" id="CHEBI:15378"/>
        <dbReference type="ChEBI" id="CHEBI:57597"/>
        <dbReference type="ChEBI" id="CHEBI:57642"/>
        <dbReference type="ChEBI" id="CHEBI:57783"/>
        <dbReference type="ChEBI" id="CHEBI:58349"/>
        <dbReference type="EC" id="1.1.1.94"/>
    </reaction>
</comment>
<feature type="domain" description="Glycerol-3-phosphate dehydrogenase NAD-dependent N-terminal" evidence="9">
    <location>
        <begin position="3"/>
        <end position="99"/>
    </location>
</feature>
<evidence type="ECO:0000256" key="2">
    <source>
        <dbReference type="ARBA" id="ARBA00022516"/>
    </source>
</evidence>
<name>W8RRF6_9RHOB</name>
<keyword evidence="4" id="KW-0443">Lipid metabolism</keyword>
<dbReference type="InterPro" id="IPR011128">
    <property type="entry name" value="G3P_DH_NAD-dep_N"/>
</dbReference>